<keyword evidence="7" id="KW-1185">Reference proteome</keyword>
<dbReference type="InterPro" id="IPR018060">
    <property type="entry name" value="HTH_AraC"/>
</dbReference>
<dbReference type="Gene3D" id="1.10.10.60">
    <property type="entry name" value="Homeodomain-like"/>
    <property type="match status" value="2"/>
</dbReference>
<dbReference type="Pfam" id="PF10114">
    <property type="entry name" value="PocR"/>
    <property type="match status" value="1"/>
</dbReference>
<feature type="region of interest" description="Disordered" evidence="4">
    <location>
        <begin position="413"/>
        <end position="433"/>
    </location>
</feature>
<protein>
    <submittedName>
        <fullName evidence="6">PocR ligand-binding domain-containing protein</fullName>
    </submittedName>
</protein>
<dbReference type="InterPro" id="IPR018771">
    <property type="entry name" value="PocR_dom"/>
</dbReference>
<organism evidence="6 7">
    <name type="scientific">Lawsonibacter hominis</name>
    <dbReference type="NCBI Taxonomy" id="2763053"/>
    <lineage>
        <taxon>Bacteria</taxon>
        <taxon>Bacillati</taxon>
        <taxon>Bacillota</taxon>
        <taxon>Clostridia</taxon>
        <taxon>Eubacteriales</taxon>
        <taxon>Oscillospiraceae</taxon>
        <taxon>Lawsonibacter</taxon>
    </lineage>
</organism>
<dbReference type="RefSeq" id="WP_186908458.1">
    <property type="nucleotide sequence ID" value="NZ_JACOPP010000021.1"/>
</dbReference>
<gene>
    <name evidence="6" type="ORF">H8S57_12975</name>
</gene>
<dbReference type="AlphaFoldDB" id="A0A8J6MAM8"/>
<evidence type="ECO:0000313" key="6">
    <source>
        <dbReference type="EMBL" id="MBC5734630.1"/>
    </source>
</evidence>
<dbReference type="PANTHER" id="PTHR43280:SF2">
    <property type="entry name" value="HTH-TYPE TRANSCRIPTIONAL REGULATOR EXSA"/>
    <property type="match status" value="1"/>
</dbReference>
<reference evidence="6" key="1">
    <citation type="submission" date="2020-08" db="EMBL/GenBank/DDBJ databases">
        <title>Genome public.</title>
        <authorList>
            <person name="Liu C."/>
            <person name="Sun Q."/>
        </authorList>
    </citation>
    <scope>NUCLEOTIDE SEQUENCE</scope>
    <source>
        <strain evidence="6">NSJ-51</strain>
    </source>
</reference>
<evidence type="ECO:0000256" key="4">
    <source>
        <dbReference type="SAM" id="MobiDB-lite"/>
    </source>
</evidence>
<keyword evidence="3" id="KW-0804">Transcription</keyword>
<name>A0A8J6MAM8_9FIRM</name>
<dbReference type="SMART" id="SM00342">
    <property type="entry name" value="HTH_ARAC"/>
    <property type="match status" value="1"/>
</dbReference>
<dbReference type="PRINTS" id="PR00032">
    <property type="entry name" value="HTHARAC"/>
</dbReference>
<keyword evidence="2" id="KW-0238">DNA-binding</keyword>
<comment type="caution">
    <text evidence="6">The sequence shown here is derived from an EMBL/GenBank/DDBJ whole genome shotgun (WGS) entry which is preliminary data.</text>
</comment>
<dbReference type="PANTHER" id="PTHR43280">
    <property type="entry name" value="ARAC-FAMILY TRANSCRIPTIONAL REGULATOR"/>
    <property type="match status" value="1"/>
</dbReference>
<dbReference type="GO" id="GO:0043565">
    <property type="term" value="F:sequence-specific DNA binding"/>
    <property type="evidence" value="ECO:0007669"/>
    <property type="project" value="InterPro"/>
</dbReference>
<dbReference type="InterPro" id="IPR020449">
    <property type="entry name" value="Tscrpt_reg_AraC-type_HTH"/>
</dbReference>
<evidence type="ECO:0000256" key="3">
    <source>
        <dbReference type="ARBA" id="ARBA00023163"/>
    </source>
</evidence>
<proteinExistence type="predicted"/>
<evidence type="ECO:0000259" key="5">
    <source>
        <dbReference type="PROSITE" id="PS01124"/>
    </source>
</evidence>
<accession>A0A8J6MAM8</accession>
<dbReference type="Proteomes" id="UP000661435">
    <property type="component" value="Unassembled WGS sequence"/>
</dbReference>
<dbReference type="GO" id="GO:0003700">
    <property type="term" value="F:DNA-binding transcription factor activity"/>
    <property type="evidence" value="ECO:0007669"/>
    <property type="project" value="InterPro"/>
</dbReference>
<dbReference type="EMBL" id="JACOPP010000021">
    <property type="protein sequence ID" value="MBC5734630.1"/>
    <property type="molecule type" value="Genomic_DNA"/>
</dbReference>
<evidence type="ECO:0000256" key="1">
    <source>
        <dbReference type="ARBA" id="ARBA00023015"/>
    </source>
</evidence>
<feature type="compositionally biased region" description="Basic and acidic residues" evidence="4">
    <location>
        <begin position="422"/>
        <end position="433"/>
    </location>
</feature>
<sequence length="433" mass="48874">MDLSHLQDTAFDLNAAREIAESFTQACGANCQLLDHDGQVLYRSRLCGDSCAFCRRIAQLTGQTSHCEKVHLYGAYQAERFGGRYIYFCPSGMAYFAAPIIIGGRAAGSLVGGPVLIMDIDDYLAGSPPGMRDVPAELLEEFRPVLESFPRIEPARLSHLSNLLFALSVYISDSSCTLLLNRERDQQQQVLSEHIQQLKLDGAPTVYPIEKERELVHAIREGDQTAARRLLNEILGHILFSTGGEFTVMRARALELMVVLSRAAAEGGVDIEQVFGLNYRYLAEISHLRSTDDLIFWLTRIMERFADLVFNLVDIKHKDIIYKAIDFMKKRYQSKVTLEDTALYVGLSPSYFSKVFKEEMGCTFNHYLNELRINKSKSLLLSGNATLVEICSQSGFEDQSYFTKVFKKRTGVTPGKFRERRGRLEPDKERSAD</sequence>
<dbReference type="SUPFAM" id="SSF46689">
    <property type="entry name" value="Homeodomain-like"/>
    <property type="match status" value="2"/>
</dbReference>
<dbReference type="InterPro" id="IPR009057">
    <property type="entry name" value="Homeodomain-like_sf"/>
</dbReference>
<feature type="domain" description="HTH araC/xylS-type" evidence="5">
    <location>
        <begin position="322"/>
        <end position="420"/>
    </location>
</feature>
<evidence type="ECO:0000313" key="7">
    <source>
        <dbReference type="Proteomes" id="UP000661435"/>
    </source>
</evidence>
<dbReference type="Pfam" id="PF12833">
    <property type="entry name" value="HTH_18"/>
    <property type="match status" value="1"/>
</dbReference>
<keyword evidence="1" id="KW-0805">Transcription regulation</keyword>
<dbReference type="PROSITE" id="PS01124">
    <property type="entry name" value="HTH_ARAC_FAMILY_2"/>
    <property type="match status" value="1"/>
</dbReference>
<dbReference type="InterPro" id="IPR018062">
    <property type="entry name" value="HTH_AraC-typ_CS"/>
</dbReference>
<evidence type="ECO:0000256" key="2">
    <source>
        <dbReference type="ARBA" id="ARBA00023125"/>
    </source>
</evidence>
<dbReference type="PROSITE" id="PS00041">
    <property type="entry name" value="HTH_ARAC_FAMILY_1"/>
    <property type="match status" value="1"/>
</dbReference>